<dbReference type="STRING" id="1114924.SAMN05216258_104541"/>
<keyword evidence="2" id="KW-1185">Reference proteome</keyword>
<gene>
    <name evidence="1" type="ORF">SAMN05216258_104541</name>
</gene>
<accession>A0A1I3FVH7</accession>
<evidence type="ECO:0000313" key="1">
    <source>
        <dbReference type="EMBL" id="SFI15154.1"/>
    </source>
</evidence>
<dbReference type="EMBL" id="FOQH01000004">
    <property type="protein sequence ID" value="SFI15154.1"/>
    <property type="molecule type" value="Genomic_DNA"/>
</dbReference>
<dbReference type="OrthoDB" id="72471at2"/>
<dbReference type="RefSeq" id="WP_092859806.1">
    <property type="nucleotide sequence ID" value="NZ_FOQH01000004.1"/>
</dbReference>
<proteinExistence type="predicted"/>
<organism evidence="1 2">
    <name type="scientific">Albimonas pacifica</name>
    <dbReference type="NCBI Taxonomy" id="1114924"/>
    <lineage>
        <taxon>Bacteria</taxon>
        <taxon>Pseudomonadati</taxon>
        <taxon>Pseudomonadota</taxon>
        <taxon>Alphaproteobacteria</taxon>
        <taxon>Rhodobacterales</taxon>
        <taxon>Paracoccaceae</taxon>
        <taxon>Albimonas</taxon>
    </lineage>
</organism>
<reference evidence="1 2" key="1">
    <citation type="submission" date="2016-10" db="EMBL/GenBank/DDBJ databases">
        <authorList>
            <person name="de Groot N.N."/>
        </authorList>
    </citation>
    <scope>NUCLEOTIDE SEQUENCE [LARGE SCALE GENOMIC DNA]</scope>
    <source>
        <strain evidence="1 2">CGMCC 1.11030</strain>
    </source>
</reference>
<sequence length="196" mass="22246">MTDRPIIFSGPMVRALLEGRKTQTRRALPTAHPKFANHGVLDPEALTDPLEVWYWDGVHDRVGASYRLPYAPSNRLWVRETFAHDCDGVGCAYRADGESLGWTSPLFMPRRLSRLTLTVTDVRVQRVQEIIRGDAMEEGCPFPNMADGPDPRDWFRELWDSLNAKRGLGWEANPWVAALTFEVHRCNIDKLEAGDA</sequence>
<name>A0A1I3FVH7_9RHOB</name>
<evidence type="ECO:0008006" key="3">
    <source>
        <dbReference type="Google" id="ProtNLM"/>
    </source>
</evidence>
<evidence type="ECO:0000313" key="2">
    <source>
        <dbReference type="Proteomes" id="UP000199377"/>
    </source>
</evidence>
<protein>
    <recommendedName>
        <fullName evidence="3">ASCH domain-containing protein</fullName>
    </recommendedName>
</protein>
<dbReference type="Proteomes" id="UP000199377">
    <property type="component" value="Unassembled WGS sequence"/>
</dbReference>
<dbReference type="AlphaFoldDB" id="A0A1I3FVH7"/>